<reference evidence="3" key="1">
    <citation type="submission" date="2016-10" db="EMBL/GenBank/DDBJ databases">
        <authorList>
            <person name="Varghese N."/>
            <person name="Submissions S."/>
        </authorList>
    </citation>
    <scope>NUCLEOTIDE SEQUENCE [LARGE SCALE GENOMIC DNA]</scope>
    <source>
        <strain evidence="3">DSM 43161</strain>
    </source>
</reference>
<dbReference type="EMBL" id="FOWE01000005">
    <property type="protein sequence ID" value="SFO25537.1"/>
    <property type="molecule type" value="Genomic_DNA"/>
</dbReference>
<evidence type="ECO:0000256" key="1">
    <source>
        <dbReference type="SAM" id="MobiDB-lite"/>
    </source>
</evidence>
<dbReference type="RefSeq" id="WP_075013656.1">
    <property type="nucleotide sequence ID" value="NZ_FOWE01000005.1"/>
</dbReference>
<dbReference type="Proteomes" id="UP000183642">
    <property type="component" value="Unassembled WGS sequence"/>
</dbReference>
<proteinExistence type="predicted"/>
<dbReference type="AlphaFoldDB" id="A0A1I5FP39"/>
<keyword evidence="3" id="KW-1185">Reference proteome</keyword>
<evidence type="ECO:0000313" key="2">
    <source>
        <dbReference type="EMBL" id="SFO25537.1"/>
    </source>
</evidence>
<organism evidence="2 3">
    <name type="scientific">Geodermatophilus obscurus</name>
    <dbReference type="NCBI Taxonomy" id="1861"/>
    <lineage>
        <taxon>Bacteria</taxon>
        <taxon>Bacillati</taxon>
        <taxon>Actinomycetota</taxon>
        <taxon>Actinomycetes</taxon>
        <taxon>Geodermatophilales</taxon>
        <taxon>Geodermatophilaceae</taxon>
        <taxon>Geodermatophilus</taxon>
    </lineage>
</organism>
<evidence type="ECO:0000313" key="3">
    <source>
        <dbReference type="Proteomes" id="UP000183642"/>
    </source>
</evidence>
<protein>
    <submittedName>
        <fullName evidence="2">Uncharacterized protein</fullName>
    </submittedName>
</protein>
<feature type="region of interest" description="Disordered" evidence="1">
    <location>
        <begin position="70"/>
        <end position="102"/>
    </location>
</feature>
<accession>A0A1I5FP39</accession>
<sequence>MIGASAQQHWILRPLVEAGLTRDEMSTLLFRLAFDSSIDPARPSALDLQALVGDQPVHVRRAWLEVLDRMTSGPADGETRAETPLNRNQQARTGAFPTRATG</sequence>
<dbReference type="OrthoDB" id="5193321at2"/>
<gene>
    <name evidence="2" type="ORF">SAMN05660359_02280</name>
</gene>
<name>A0A1I5FP39_9ACTN</name>